<name>A0A4S8NF30_9ACTN</name>
<reference evidence="1 2" key="1">
    <citation type="journal article" date="2009" name="Int. J. Syst. Evol. Microbiol.">
        <title>Nocardioides caeni sp. nov., isolated from wastewater.</title>
        <authorList>
            <person name="Yoon J.H."/>
            <person name="Kang S.J."/>
            <person name="Park S."/>
            <person name="Kim W."/>
            <person name="Oh T.K."/>
        </authorList>
    </citation>
    <scope>NUCLEOTIDE SEQUENCE [LARGE SCALE GENOMIC DNA]</scope>
    <source>
        <strain evidence="1 2">DSM 23134</strain>
    </source>
</reference>
<dbReference type="EMBL" id="STGW01000004">
    <property type="protein sequence ID" value="THV14592.1"/>
    <property type="molecule type" value="Genomic_DNA"/>
</dbReference>
<organism evidence="1 2">
    <name type="scientific">Nocardioides caeni</name>
    <dbReference type="NCBI Taxonomy" id="574700"/>
    <lineage>
        <taxon>Bacteria</taxon>
        <taxon>Bacillati</taxon>
        <taxon>Actinomycetota</taxon>
        <taxon>Actinomycetes</taxon>
        <taxon>Propionibacteriales</taxon>
        <taxon>Nocardioidaceae</taxon>
        <taxon>Nocardioides</taxon>
    </lineage>
</organism>
<comment type="caution">
    <text evidence="1">The sequence shown here is derived from an EMBL/GenBank/DDBJ whole genome shotgun (WGS) entry which is preliminary data.</text>
</comment>
<evidence type="ECO:0000313" key="1">
    <source>
        <dbReference type="EMBL" id="THV14592.1"/>
    </source>
</evidence>
<gene>
    <name evidence="1" type="ORF">E9934_07940</name>
</gene>
<evidence type="ECO:0000313" key="2">
    <source>
        <dbReference type="Proteomes" id="UP000307087"/>
    </source>
</evidence>
<keyword evidence="2" id="KW-1185">Reference proteome</keyword>
<dbReference type="OrthoDB" id="5190667at2"/>
<dbReference type="AlphaFoldDB" id="A0A4S8NF30"/>
<dbReference type="Proteomes" id="UP000307087">
    <property type="component" value="Unassembled WGS sequence"/>
</dbReference>
<proteinExistence type="predicted"/>
<dbReference type="RefSeq" id="WP_136562355.1">
    <property type="nucleotide sequence ID" value="NZ_BAABLS010000003.1"/>
</dbReference>
<accession>A0A4S8NF30</accession>
<protein>
    <submittedName>
        <fullName evidence="1">Uncharacterized protein</fullName>
    </submittedName>
</protein>
<sequence>MDDRVIYLARAQVLADLEARALGTVDAVTLLEEACSDRRWWLEQWPDGAPYIGGLIAQDVQDGLADRFGRADPSGLWPACSACSSHPVHALHIEPDLGGPDPCWVCEESGQVVAALGRLGR</sequence>